<organism evidence="1 2">
    <name type="scientific">Ectothiorhodosinus mongolicus</name>
    <dbReference type="NCBI Taxonomy" id="233100"/>
    <lineage>
        <taxon>Bacteria</taxon>
        <taxon>Pseudomonadati</taxon>
        <taxon>Pseudomonadota</taxon>
        <taxon>Gammaproteobacteria</taxon>
        <taxon>Chromatiales</taxon>
        <taxon>Ectothiorhodospiraceae</taxon>
        <taxon>Ectothiorhodosinus</taxon>
    </lineage>
</organism>
<keyword evidence="2" id="KW-1185">Reference proteome</keyword>
<evidence type="ECO:0000313" key="2">
    <source>
        <dbReference type="Proteomes" id="UP000223759"/>
    </source>
</evidence>
<dbReference type="Proteomes" id="UP000223759">
    <property type="component" value="Unassembled WGS sequence"/>
</dbReference>
<dbReference type="RefSeq" id="WP_076755076.1">
    <property type="nucleotide sequence ID" value="NZ_CP023018.1"/>
</dbReference>
<sequence>MNVLHVVAGNLSVGAARDAYGLETPWGAKVFSLMHNGFWNRDSRKLLKSLSNKTLLGEIREVLMAMSADLVAASLGRSLRPDEIDAVVGGLGARHQ</sequence>
<dbReference type="AlphaFoldDB" id="A0A1R3VTU4"/>
<protein>
    <submittedName>
        <fullName evidence="1">Uncharacterized protein</fullName>
    </submittedName>
</protein>
<name>A0A1R3VTU4_9GAMM</name>
<dbReference type="EMBL" id="FTPK01000001">
    <property type="protein sequence ID" value="SIT67144.1"/>
    <property type="molecule type" value="Genomic_DNA"/>
</dbReference>
<accession>A0A1R3VTU4</accession>
<dbReference type="STRING" id="233100.SAMN05216526_0777"/>
<reference evidence="1 2" key="1">
    <citation type="submission" date="2017-01" db="EMBL/GenBank/DDBJ databases">
        <authorList>
            <person name="Mah S.A."/>
            <person name="Swanson W.J."/>
            <person name="Moy G.W."/>
            <person name="Vacquier V.D."/>
        </authorList>
    </citation>
    <scope>NUCLEOTIDE SEQUENCE [LARGE SCALE GENOMIC DNA]</scope>
    <source>
        <strain evidence="1 2">M9</strain>
    </source>
</reference>
<proteinExistence type="predicted"/>
<gene>
    <name evidence="1" type="ORF">SAMN05216526_0777</name>
</gene>
<evidence type="ECO:0000313" key="1">
    <source>
        <dbReference type="EMBL" id="SIT67144.1"/>
    </source>
</evidence>